<dbReference type="RefSeq" id="WP_089371991.1">
    <property type="nucleotide sequence ID" value="NZ_BMEP01000007.1"/>
</dbReference>
<dbReference type="EMBL" id="FZNY01000004">
    <property type="protein sequence ID" value="SNR91070.1"/>
    <property type="molecule type" value="Genomic_DNA"/>
</dbReference>
<proteinExistence type="predicted"/>
<evidence type="ECO:0000313" key="2">
    <source>
        <dbReference type="Proteomes" id="UP000198379"/>
    </source>
</evidence>
<keyword evidence="2" id="KW-1185">Reference proteome</keyword>
<evidence type="ECO:0000313" key="1">
    <source>
        <dbReference type="EMBL" id="SNR91070.1"/>
    </source>
</evidence>
<dbReference type="OrthoDB" id="1444577at2"/>
<evidence type="ECO:0008006" key="3">
    <source>
        <dbReference type="Google" id="ProtNLM"/>
    </source>
</evidence>
<organism evidence="1 2">
    <name type="scientific">Dokdonia pacifica</name>
    <dbReference type="NCBI Taxonomy" id="1627892"/>
    <lineage>
        <taxon>Bacteria</taxon>
        <taxon>Pseudomonadati</taxon>
        <taxon>Bacteroidota</taxon>
        <taxon>Flavobacteriia</taxon>
        <taxon>Flavobacteriales</taxon>
        <taxon>Flavobacteriaceae</taxon>
        <taxon>Dokdonia</taxon>
    </lineage>
</organism>
<name>A0A239A690_9FLAO</name>
<reference evidence="1 2" key="1">
    <citation type="submission" date="2017-06" db="EMBL/GenBank/DDBJ databases">
        <authorList>
            <person name="Kim H.J."/>
            <person name="Triplett B.A."/>
        </authorList>
    </citation>
    <scope>NUCLEOTIDE SEQUENCE [LARGE SCALE GENOMIC DNA]</scope>
    <source>
        <strain evidence="1 2">DSM 25597</strain>
    </source>
</reference>
<protein>
    <recommendedName>
        <fullName evidence="3">Lipoprotein</fullName>
    </recommendedName>
</protein>
<sequence length="187" mass="21578">MNYLKGICILFLLSGCQVFVNEHPAIGTWSRCNRDGSYWEYKITDQYMLMTRTLSNEVLLFKTKVVDTSLLLSEFKNGPGLMCRNDTLVTIEQSENKIVLKSTYTWETLELNKAGFDIESIDSLHLEAWKSKTLADFKKRAALMDCPDIRTEEEKVLPILETDDSDEEIEIIEIDSLGGRKRLYFND</sequence>
<gene>
    <name evidence="1" type="ORF">SAMN06265376_104178</name>
</gene>
<accession>A0A239A690</accession>
<dbReference type="Proteomes" id="UP000198379">
    <property type="component" value="Unassembled WGS sequence"/>
</dbReference>
<dbReference type="PROSITE" id="PS51257">
    <property type="entry name" value="PROKAR_LIPOPROTEIN"/>
    <property type="match status" value="1"/>
</dbReference>
<dbReference type="AlphaFoldDB" id="A0A239A690"/>